<keyword evidence="2" id="KW-1185">Reference proteome</keyword>
<accession>A0A285P2Q6</accession>
<dbReference type="AlphaFoldDB" id="A0A285P2Q6"/>
<gene>
    <name evidence="1" type="ORF">SAMN05421503_2634</name>
</gene>
<evidence type="ECO:0000313" key="1">
    <source>
        <dbReference type="EMBL" id="SNZ15443.1"/>
    </source>
</evidence>
<proteinExistence type="predicted"/>
<dbReference type="Proteomes" id="UP000219356">
    <property type="component" value="Unassembled WGS sequence"/>
</dbReference>
<dbReference type="OrthoDB" id="9554166at2"/>
<dbReference type="EMBL" id="OBEK01000004">
    <property type="protein sequence ID" value="SNZ15443.1"/>
    <property type="molecule type" value="Genomic_DNA"/>
</dbReference>
<protein>
    <submittedName>
        <fullName evidence="1">Uncharacterized protein</fullName>
    </submittedName>
</protein>
<name>A0A285P2Q6_9BACI</name>
<organism evidence="1 2">
    <name type="scientific">Terribacillus aidingensis</name>
    <dbReference type="NCBI Taxonomy" id="586416"/>
    <lineage>
        <taxon>Bacteria</taxon>
        <taxon>Bacillati</taxon>
        <taxon>Bacillota</taxon>
        <taxon>Bacilli</taxon>
        <taxon>Bacillales</taxon>
        <taxon>Bacillaceae</taxon>
        <taxon>Terribacillus</taxon>
    </lineage>
</organism>
<evidence type="ECO:0000313" key="2">
    <source>
        <dbReference type="Proteomes" id="UP000219356"/>
    </source>
</evidence>
<reference evidence="2" key="1">
    <citation type="submission" date="2017-09" db="EMBL/GenBank/DDBJ databases">
        <authorList>
            <person name="Varghese N."/>
            <person name="Submissions S."/>
        </authorList>
    </citation>
    <scope>NUCLEOTIDE SEQUENCE [LARGE SCALE GENOMIC DNA]</scope>
    <source>
        <strain evidence="2">CGMCC 1.8913</strain>
    </source>
</reference>
<dbReference type="RefSeq" id="WP_097042812.1">
    <property type="nucleotide sequence ID" value="NZ_OBEK01000004.1"/>
</dbReference>
<sequence length="168" mass="18126">MQSSNVVSWRLSILMFVVVFTVGTVFTSTAPVAAEDQSLSDEHREALASGAYYNPATGLYVYDLEVAINNGAPEAQAKNVKEFLESLSQEEVSQFNELIGFDPSAYQGEGEYSIAIPPVIIAIASFIGGAAASKLLDEVANYGIKKACQNLQGNWSLFDDYCQTNGHV</sequence>